<feature type="compositionally biased region" description="Basic and acidic residues" evidence="2">
    <location>
        <begin position="11"/>
        <end position="21"/>
    </location>
</feature>
<comment type="caution">
    <text evidence="3">The sequence shown here is derived from an EMBL/GenBank/DDBJ whole genome shotgun (WGS) entry which is preliminary data.</text>
</comment>
<keyword evidence="4" id="KW-1185">Reference proteome</keyword>
<dbReference type="Proteomes" id="UP000261948">
    <property type="component" value="Unassembled WGS sequence"/>
</dbReference>
<dbReference type="PANTHER" id="PTHR23419:SF8">
    <property type="entry name" value="FI09726P"/>
    <property type="match status" value="1"/>
</dbReference>
<proteinExistence type="inferred from homology"/>
<dbReference type="GO" id="GO:0005507">
    <property type="term" value="F:copper ion binding"/>
    <property type="evidence" value="ECO:0007669"/>
    <property type="project" value="TreeGrafter"/>
</dbReference>
<evidence type="ECO:0000313" key="3">
    <source>
        <dbReference type="EMBL" id="RGE40249.1"/>
    </source>
</evidence>
<reference evidence="3 4" key="1">
    <citation type="submission" date="2018-08" db="EMBL/GenBank/DDBJ databases">
        <title>Comamonas testosteroni strain SWCO2.</title>
        <authorList>
            <person name="Jiang N."/>
            <person name="Zhang X.Z."/>
        </authorList>
    </citation>
    <scope>NUCLEOTIDE SEQUENCE [LARGE SCALE GENOMIC DNA]</scope>
    <source>
        <strain evidence="3 4">SWCO2</strain>
    </source>
</reference>
<dbReference type="SUPFAM" id="SSF54913">
    <property type="entry name" value="GlnB-like"/>
    <property type="match status" value="1"/>
</dbReference>
<name>A0A373FA04_COMTE</name>
<dbReference type="GO" id="GO:0010038">
    <property type="term" value="P:response to metal ion"/>
    <property type="evidence" value="ECO:0007669"/>
    <property type="project" value="InterPro"/>
</dbReference>
<sequence>MTSKPSSRQAADSRESRENRDSQWTTLCVVTTTVADAAEADDLGRSLVAAKAAACVQSESITSYYEWDGVLQATPEWRLVCKTLPDALPRLTELLRKQHSYEVPQISMRTELCLQDYAQWLRKQVHA</sequence>
<dbReference type="AlphaFoldDB" id="A0A373FA04"/>
<dbReference type="InterPro" id="IPR004323">
    <property type="entry name" value="Ion_tolerance_CutA"/>
</dbReference>
<evidence type="ECO:0000256" key="2">
    <source>
        <dbReference type="SAM" id="MobiDB-lite"/>
    </source>
</evidence>
<evidence type="ECO:0000256" key="1">
    <source>
        <dbReference type="ARBA" id="ARBA00010169"/>
    </source>
</evidence>
<feature type="compositionally biased region" description="Polar residues" evidence="2">
    <location>
        <begin position="1"/>
        <end position="10"/>
    </location>
</feature>
<organism evidence="3 4">
    <name type="scientific">Comamonas testosteroni</name>
    <name type="common">Pseudomonas testosteroni</name>
    <dbReference type="NCBI Taxonomy" id="285"/>
    <lineage>
        <taxon>Bacteria</taxon>
        <taxon>Pseudomonadati</taxon>
        <taxon>Pseudomonadota</taxon>
        <taxon>Betaproteobacteria</taxon>
        <taxon>Burkholderiales</taxon>
        <taxon>Comamonadaceae</taxon>
        <taxon>Comamonas</taxon>
    </lineage>
</organism>
<protein>
    <submittedName>
        <fullName evidence="3">Divalent-cation tolerance protein CutA</fullName>
    </submittedName>
</protein>
<gene>
    <name evidence="3" type="ORF">DZC30_20675</name>
</gene>
<dbReference type="Pfam" id="PF03091">
    <property type="entry name" value="CutA1"/>
    <property type="match status" value="1"/>
</dbReference>
<dbReference type="OrthoDB" id="37622at2"/>
<accession>A0A373FA04</accession>
<dbReference type="InterPro" id="IPR011322">
    <property type="entry name" value="N-reg_PII-like_a/b"/>
</dbReference>
<evidence type="ECO:0000313" key="4">
    <source>
        <dbReference type="Proteomes" id="UP000261948"/>
    </source>
</evidence>
<feature type="region of interest" description="Disordered" evidence="2">
    <location>
        <begin position="1"/>
        <end position="22"/>
    </location>
</feature>
<dbReference type="EMBL" id="QURR01000039">
    <property type="protein sequence ID" value="RGE40249.1"/>
    <property type="molecule type" value="Genomic_DNA"/>
</dbReference>
<comment type="similarity">
    <text evidence="1">Belongs to the CutA family.</text>
</comment>
<dbReference type="InterPro" id="IPR015867">
    <property type="entry name" value="N-reg_PII/ATP_PRibTrfase_C"/>
</dbReference>
<dbReference type="PANTHER" id="PTHR23419">
    <property type="entry name" value="DIVALENT CATION TOLERANCE CUTA-RELATED"/>
    <property type="match status" value="1"/>
</dbReference>
<dbReference type="Gene3D" id="3.30.70.120">
    <property type="match status" value="1"/>
</dbReference>